<comment type="caution">
    <text evidence="2">The sequence shown here is derived from an EMBL/GenBank/DDBJ whole genome shotgun (WGS) entry which is preliminary data.</text>
</comment>
<proteinExistence type="predicted"/>
<feature type="compositionally biased region" description="Basic and acidic residues" evidence="1">
    <location>
        <begin position="393"/>
        <end position="403"/>
    </location>
</feature>
<evidence type="ECO:0000256" key="1">
    <source>
        <dbReference type="SAM" id="MobiDB-lite"/>
    </source>
</evidence>
<feature type="compositionally biased region" description="Polar residues" evidence="1">
    <location>
        <begin position="436"/>
        <end position="450"/>
    </location>
</feature>
<reference evidence="2 3" key="1">
    <citation type="submission" date="2019-03" db="EMBL/GenBank/DDBJ databases">
        <title>Single cell metagenomics reveals metabolic interactions within the superorganism composed of flagellate Streblomastix strix and complex community of Bacteroidetes bacteria on its surface.</title>
        <authorList>
            <person name="Treitli S.C."/>
            <person name="Kolisko M."/>
            <person name="Husnik F."/>
            <person name="Keeling P."/>
            <person name="Hampl V."/>
        </authorList>
    </citation>
    <scope>NUCLEOTIDE SEQUENCE [LARGE SCALE GENOMIC DNA]</scope>
    <source>
        <strain evidence="2">ST1C</strain>
    </source>
</reference>
<name>A0A5J4UCN8_9EUKA</name>
<gene>
    <name evidence="2" type="ORF">EZS28_036185</name>
</gene>
<dbReference type="Proteomes" id="UP000324800">
    <property type="component" value="Unassembled WGS sequence"/>
</dbReference>
<dbReference type="AlphaFoldDB" id="A0A5J4UCN8"/>
<protein>
    <submittedName>
        <fullName evidence="2">Uncharacterized protein</fullName>
    </submittedName>
</protein>
<feature type="compositionally biased region" description="Low complexity" evidence="1">
    <location>
        <begin position="367"/>
        <end position="392"/>
    </location>
</feature>
<feature type="compositionally biased region" description="Polar residues" evidence="1">
    <location>
        <begin position="48"/>
        <end position="83"/>
    </location>
</feature>
<dbReference type="EMBL" id="SNRW01017497">
    <property type="protein sequence ID" value="KAA6368288.1"/>
    <property type="molecule type" value="Genomic_DNA"/>
</dbReference>
<feature type="compositionally biased region" description="Polar residues" evidence="1">
    <location>
        <begin position="406"/>
        <end position="428"/>
    </location>
</feature>
<feature type="compositionally biased region" description="Basic and acidic residues" evidence="1">
    <location>
        <begin position="193"/>
        <end position="219"/>
    </location>
</feature>
<feature type="compositionally biased region" description="Basic and acidic residues" evidence="1">
    <location>
        <begin position="84"/>
        <end position="96"/>
    </location>
</feature>
<organism evidence="2 3">
    <name type="scientific">Streblomastix strix</name>
    <dbReference type="NCBI Taxonomy" id="222440"/>
    <lineage>
        <taxon>Eukaryota</taxon>
        <taxon>Metamonada</taxon>
        <taxon>Preaxostyla</taxon>
        <taxon>Oxymonadida</taxon>
        <taxon>Streblomastigidae</taxon>
        <taxon>Streblomastix</taxon>
    </lineage>
</organism>
<accession>A0A5J4UCN8</accession>
<feature type="compositionally biased region" description="Basic residues" evidence="1">
    <location>
        <begin position="251"/>
        <end position="264"/>
    </location>
</feature>
<feature type="compositionally biased region" description="Low complexity" evidence="1">
    <location>
        <begin position="152"/>
        <end position="192"/>
    </location>
</feature>
<feature type="non-terminal residue" evidence="2">
    <location>
        <position position="1"/>
    </location>
</feature>
<feature type="compositionally biased region" description="Acidic residues" evidence="1">
    <location>
        <begin position="14"/>
        <end position="28"/>
    </location>
</feature>
<evidence type="ECO:0000313" key="3">
    <source>
        <dbReference type="Proteomes" id="UP000324800"/>
    </source>
</evidence>
<evidence type="ECO:0000313" key="2">
    <source>
        <dbReference type="EMBL" id="KAA6368288.1"/>
    </source>
</evidence>
<feature type="region of interest" description="Disordered" evidence="1">
    <location>
        <begin position="1"/>
        <end position="479"/>
    </location>
</feature>
<feature type="compositionally biased region" description="Basic and acidic residues" evidence="1">
    <location>
        <begin position="315"/>
        <end position="326"/>
    </location>
</feature>
<feature type="compositionally biased region" description="Basic and acidic residues" evidence="1">
    <location>
        <begin position="1"/>
        <end position="13"/>
    </location>
</feature>
<sequence>TEGEEERLSKDPLNDVEVESLNDDEEQEQGAHGYQKRDVGIDTDDSAQVDQYNEGGAQSSNDYGSNQQQQVRSLHQVDDQTSPSKEKRNVRMHQIETSDSNLEAEVQEIQQNEQQRRATKQRSTKSIHSSAQEEEGEPHSGKIHKSKQRSESVTSDSSDITPTSTSTSGSNTQSTYSAVDSQSDSQSVMSQDLDSKQEIMELMLKKEQLKDSQSKDQKNNKKNSKNVDQSFRSFDDDEVIGKNSKANKQSPNKHKQIKSKHQKQSKLPNNNKVIPSDAAAQKRKAKIPTEDTYQEGETPQPPEQDSAAQTTYYKSESDIPSREKNSSEPSQRKSKLSKSPPVSQNKENKSPKSTKRKSKGQKDQNQDSRSQQSESESSSSDLNTSETSSETENNLRESQKPDIQDALQSSSDRIRQSKSQDTSESAPQSDEEQKQDQIVVQPNPHKQSGEMNLLNKNRKFKEKITENSSESLPPSIGGMEEYVALNIPDKQQ</sequence>